<name>A0A090EV32_MESPL</name>
<dbReference type="EMBL" id="CCNB01000012">
    <property type="protein sequence ID" value="CDX35484.1"/>
    <property type="molecule type" value="Genomic_DNA"/>
</dbReference>
<evidence type="ECO:0000313" key="2">
    <source>
        <dbReference type="Proteomes" id="UP000046373"/>
    </source>
</evidence>
<protein>
    <submittedName>
        <fullName evidence="1">Uncharacterized protein</fullName>
    </submittedName>
</protein>
<sequence length="64" mass="6685">MLAGEHAPIMSLVRTSTLGAMFVYVGTESEAVCRELGIETIPVSPASFGVSIGGETVVARDDEE</sequence>
<accession>A0A090EV32</accession>
<gene>
    <name evidence="1" type="ORF">MPLDJ20_20215</name>
</gene>
<reference evidence="1 2" key="1">
    <citation type="submission" date="2014-08" db="EMBL/GenBank/DDBJ databases">
        <authorList>
            <person name="Moulin Lionel"/>
        </authorList>
    </citation>
    <scope>NUCLEOTIDE SEQUENCE [LARGE SCALE GENOMIC DNA]</scope>
</reference>
<dbReference type="Proteomes" id="UP000046373">
    <property type="component" value="Unassembled WGS sequence"/>
</dbReference>
<evidence type="ECO:0000313" key="1">
    <source>
        <dbReference type="EMBL" id="CDX35484.1"/>
    </source>
</evidence>
<organism evidence="1 2">
    <name type="scientific">Mesorhizobium plurifarium</name>
    <dbReference type="NCBI Taxonomy" id="69974"/>
    <lineage>
        <taxon>Bacteria</taxon>
        <taxon>Pseudomonadati</taxon>
        <taxon>Pseudomonadota</taxon>
        <taxon>Alphaproteobacteria</taxon>
        <taxon>Hyphomicrobiales</taxon>
        <taxon>Phyllobacteriaceae</taxon>
        <taxon>Mesorhizobium</taxon>
    </lineage>
</organism>
<proteinExistence type="predicted"/>
<dbReference type="AlphaFoldDB" id="A0A090EV32"/>